<evidence type="ECO:0000313" key="6">
    <source>
        <dbReference type="EMBL" id="PNR55399.1"/>
    </source>
</evidence>
<dbReference type="SMART" id="SM00129">
    <property type="entry name" value="KISc"/>
    <property type="match status" value="1"/>
</dbReference>
<dbReference type="Proteomes" id="UP000006727">
    <property type="component" value="Chromosome 4"/>
</dbReference>
<dbReference type="InterPro" id="IPR027640">
    <property type="entry name" value="Kinesin-like_fam"/>
</dbReference>
<evidence type="ECO:0000256" key="4">
    <source>
        <dbReference type="PROSITE-ProRule" id="PRU00283"/>
    </source>
</evidence>
<reference evidence="6 8" key="2">
    <citation type="journal article" date="2018" name="Plant J.">
        <title>The Physcomitrella patens chromosome-scale assembly reveals moss genome structure and evolution.</title>
        <authorList>
            <person name="Lang D."/>
            <person name="Ullrich K.K."/>
            <person name="Murat F."/>
            <person name="Fuchs J."/>
            <person name="Jenkins J."/>
            <person name="Haas F.B."/>
            <person name="Piednoel M."/>
            <person name="Gundlach H."/>
            <person name="Van Bel M."/>
            <person name="Meyberg R."/>
            <person name="Vives C."/>
            <person name="Morata J."/>
            <person name="Symeonidi A."/>
            <person name="Hiss M."/>
            <person name="Muchero W."/>
            <person name="Kamisugi Y."/>
            <person name="Saleh O."/>
            <person name="Blanc G."/>
            <person name="Decker E.L."/>
            <person name="van Gessel N."/>
            <person name="Grimwood J."/>
            <person name="Hayes R.D."/>
            <person name="Graham S.W."/>
            <person name="Gunter L.E."/>
            <person name="McDaniel S.F."/>
            <person name="Hoernstein S.N.W."/>
            <person name="Larsson A."/>
            <person name="Li F.W."/>
            <person name="Perroud P.F."/>
            <person name="Phillips J."/>
            <person name="Ranjan P."/>
            <person name="Rokshar D.S."/>
            <person name="Rothfels C.J."/>
            <person name="Schneider L."/>
            <person name="Shu S."/>
            <person name="Stevenson D.W."/>
            <person name="Thummler F."/>
            <person name="Tillich M."/>
            <person name="Villarreal Aguilar J.C."/>
            <person name="Widiez T."/>
            <person name="Wong G.K."/>
            <person name="Wymore A."/>
            <person name="Zhang Y."/>
            <person name="Zimmer A.D."/>
            <person name="Quatrano R.S."/>
            <person name="Mayer K.F.X."/>
            <person name="Goodstein D."/>
            <person name="Casacuberta J.M."/>
            <person name="Vandepoele K."/>
            <person name="Reski R."/>
            <person name="Cuming A.C."/>
            <person name="Tuskan G.A."/>
            <person name="Maumus F."/>
            <person name="Salse J."/>
            <person name="Schmutz J."/>
            <person name="Rensing S.A."/>
        </authorList>
    </citation>
    <scope>NUCLEOTIDE SEQUENCE [LARGE SCALE GENOMIC DNA]</scope>
    <source>
        <strain evidence="7 8">cv. Gransden 2004</strain>
    </source>
</reference>
<proteinExistence type="inferred from homology"/>
<feature type="binding site" evidence="4">
    <location>
        <begin position="97"/>
        <end position="104"/>
    </location>
    <ligand>
        <name>ATP</name>
        <dbReference type="ChEBI" id="CHEBI:30616"/>
    </ligand>
</feature>
<organism evidence="6">
    <name type="scientific">Physcomitrium patens</name>
    <name type="common">Spreading-leaved earth moss</name>
    <name type="synonym">Physcomitrella patens</name>
    <dbReference type="NCBI Taxonomy" id="3218"/>
    <lineage>
        <taxon>Eukaryota</taxon>
        <taxon>Viridiplantae</taxon>
        <taxon>Streptophyta</taxon>
        <taxon>Embryophyta</taxon>
        <taxon>Bryophyta</taxon>
        <taxon>Bryophytina</taxon>
        <taxon>Bryopsida</taxon>
        <taxon>Funariidae</taxon>
        <taxon>Funariales</taxon>
        <taxon>Funariaceae</taxon>
        <taxon>Physcomitrium</taxon>
    </lineage>
</organism>
<dbReference type="EMBL" id="ABEU02000004">
    <property type="protein sequence ID" value="PNR55399.1"/>
    <property type="molecule type" value="Genomic_DNA"/>
</dbReference>
<evidence type="ECO:0000313" key="7">
    <source>
        <dbReference type="EnsemblPlants" id="Pp3c4_16190V3.1"/>
    </source>
</evidence>
<dbReference type="InterPro" id="IPR001752">
    <property type="entry name" value="Kinesin_motor_dom"/>
</dbReference>
<gene>
    <name evidence="6" type="ORF">PHYPA_006296</name>
</gene>
<dbReference type="SUPFAM" id="SSF52540">
    <property type="entry name" value="P-loop containing nucleoside triphosphate hydrolases"/>
    <property type="match status" value="1"/>
</dbReference>
<evidence type="ECO:0000256" key="1">
    <source>
        <dbReference type="ARBA" id="ARBA00022701"/>
    </source>
</evidence>
<dbReference type="GO" id="GO:0003777">
    <property type="term" value="F:microtubule motor activity"/>
    <property type="evidence" value="ECO:0000318"/>
    <property type="project" value="GO_Central"/>
</dbReference>
<name>A0A2K1KNP3_PHYPA</name>
<dbReference type="GO" id="GO:0008017">
    <property type="term" value="F:microtubule binding"/>
    <property type="evidence" value="ECO:0000318"/>
    <property type="project" value="GO_Central"/>
</dbReference>
<keyword evidence="8" id="KW-1185">Reference proteome</keyword>
<dbReference type="Gramene" id="Pp3c4_16190V3.1">
    <property type="protein sequence ID" value="Pp3c4_16190V3.1"/>
    <property type="gene ID" value="Pp3c4_16190"/>
</dbReference>
<dbReference type="Gene3D" id="3.40.850.10">
    <property type="entry name" value="Kinesin motor domain"/>
    <property type="match status" value="1"/>
</dbReference>
<keyword evidence="4" id="KW-0547">Nucleotide-binding</keyword>
<dbReference type="GO" id="GO:0007018">
    <property type="term" value="P:microtubule-based movement"/>
    <property type="evidence" value="ECO:0000318"/>
    <property type="project" value="GO_Central"/>
</dbReference>
<dbReference type="AlphaFoldDB" id="A0A2K1KNP3"/>
<dbReference type="InParanoid" id="A0A2K1KNP3"/>
<dbReference type="Pfam" id="PF00225">
    <property type="entry name" value="Kinesin"/>
    <property type="match status" value="1"/>
</dbReference>
<reference evidence="6 8" key="1">
    <citation type="journal article" date="2008" name="Science">
        <title>The Physcomitrella genome reveals evolutionary insights into the conquest of land by plants.</title>
        <authorList>
            <person name="Rensing S."/>
            <person name="Lang D."/>
            <person name="Zimmer A."/>
            <person name="Terry A."/>
            <person name="Salamov A."/>
            <person name="Shapiro H."/>
            <person name="Nishiyama T."/>
            <person name="Perroud P.-F."/>
            <person name="Lindquist E."/>
            <person name="Kamisugi Y."/>
            <person name="Tanahashi T."/>
            <person name="Sakakibara K."/>
            <person name="Fujita T."/>
            <person name="Oishi K."/>
            <person name="Shin-I T."/>
            <person name="Kuroki Y."/>
            <person name="Toyoda A."/>
            <person name="Suzuki Y."/>
            <person name="Hashimoto A."/>
            <person name="Yamaguchi K."/>
            <person name="Sugano A."/>
            <person name="Kohara Y."/>
            <person name="Fujiyama A."/>
            <person name="Anterola A."/>
            <person name="Aoki S."/>
            <person name="Ashton N."/>
            <person name="Barbazuk W.B."/>
            <person name="Barker E."/>
            <person name="Bennetzen J."/>
            <person name="Bezanilla M."/>
            <person name="Blankenship R."/>
            <person name="Cho S.H."/>
            <person name="Dutcher S."/>
            <person name="Estelle M."/>
            <person name="Fawcett J.A."/>
            <person name="Gundlach H."/>
            <person name="Hanada K."/>
            <person name="Heyl A."/>
            <person name="Hicks K.A."/>
            <person name="Hugh J."/>
            <person name="Lohr M."/>
            <person name="Mayer K."/>
            <person name="Melkozernov A."/>
            <person name="Murata T."/>
            <person name="Nelson D."/>
            <person name="Pils B."/>
            <person name="Prigge M."/>
            <person name="Reiss B."/>
            <person name="Renner T."/>
            <person name="Rombauts S."/>
            <person name="Rushton P."/>
            <person name="Sanderfoot A."/>
            <person name="Schween G."/>
            <person name="Shiu S.-H."/>
            <person name="Stueber K."/>
            <person name="Theodoulou F.L."/>
            <person name="Tu H."/>
            <person name="Van de Peer Y."/>
            <person name="Verrier P.J."/>
            <person name="Waters E."/>
            <person name="Wood A."/>
            <person name="Yang L."/>
            <person name="Cove D."/>
            <person name="Cuming A."/>
            <person name="Hasebe M."/>
            <person name="Lucas S."/>
            <person name="Mishler D.B."/>
            <person name="Reski R."/>
            <person name="Grigoriev I."/>
            <person name="Quatrano R.S."/>
            <person name="Boore J.L."/>
        </authorList>
    </citation>
    <scope>NUCLEOTIDE SEQUENCE [LARGE SCALE GENOMIC DNA]</scope>
    <source>
        <strain evidence="7 8">cv. Gransden 2004</strain>
    </source>
</reference>
<evidence type="ECO:0000313" key="8">
    <source>
        <dbReference type="Proteomes" id="UP000006727"/>
    </source>
</evidence>
<dbReference type="GO" id="GO:0005737">
    <property type="term" value="C:cytoplasm"/>
    <property type="evidence" value="ECO:0000318"/>
    <property type="project" value="GO_Central"/>
</dbReference>
<sequence>MPYVDDALLSRIRVYLRLRPSVKPSPAINIESETHRVLIDVEKSIGGGPPKAYVNQIVFNVDNIVQTTNQQTMYELCAKASVDEFLKGYNSTIMSYGQVGAGKTFTMTGDMKVYVHRGIIPRAIQQIFEEKEAKPEAGIVVHMSYMEIYQEGLYDLLQKRRDDLMIIEDNQLLNVRGLAKVRVETETEALKWFQEGEKSRSFGNHFLNSLSSRSHTILTFYMERRVARVSTQLALQVAKLNLVDLAGVERLKKTKGDTGSLMRKEACINNKTLSFLEQTIFALRLKKAHIPFRHSKVTTLLKESLGNNHKTVFMVCAWPEEYFLDETIGALRFAQRVKYLKIFQVTHKKPDCADTTRKQQLEIATLKQELALKDALNGRPGLGYDNLT</sequence>
<accession>A0A2K1KNP3</accession>
<reference evidence="7" key="3">
    <citation type="submission" date="2020-12" db="UniProtKB">
        <authorList>
            <consortium name="EnsemblPlants"/>
        </authorList>
    </citation>
    <scope>IDENTIFICATION</scope>
</reference>
<keyword evidence="4" id="KW-0067">ATP-binding</keyword>
<keyword evidence="2" id="KW-0175">Coiled coil</keyword>
<protein>
    <recommendedName>
        <fullName evidence="5">Kinesin motor domain-containing protein</fullName>
    </recommendedName>
</protein>
<dbReference type="STRING" id="3218.A0A2K1KNP3"/>
<dbReference type="GO" id="GO:0016887">
    <property type="term" value="F:ATP hydrolysis activity"/>
    <property type="evidence" value="ECO:0000318"/>
    <property type="project" value="GO_Central"/>
</dbReference>
<evidence type="ECO:0000256" key="2">
    <source>
        <dbReference type="ARBA" id="ARBA00023054"/>
    </source>
</evidence>
<dbReference type="PRINTS" id="PR00380">
    <property type="entry name" value="KINESINHEAVY"/>
</dbReference>
<dbReference type="GO" id="GO:0005874">
    <property type="term" value="C:microtubule"/>
    <property type="evidence" value="ECO:0000318"/>
    <property type="project" value="GO_Central"/>
</dbReference>
<dbReference type="PANTHER" id="PTHR47968:SF36">
    <property type="entry name" value="KINESIN HEAVY CHAIN ISOFORM X1"/>
    <property type="match status" value="1"/>
</dbReference>
<dbReference type="InterPro" id="IPR036961">
    <property type="entry name" value="Kinesin_motor_dom_sf"/>
</dbReference>
<feature type="domain" description="Kinesin motor" evidence="5">
    <location>
        <begin position="11"/>
        <end position="340"/>
    </location>
</feature>
<dbReference type="PROSITE" id="PS50067">
    <property type="entry name" value="KINESIN_MOTOR_2"/>
    <property type="match status" value="1"/>
</dbReference>
<dbReference type="FunFam" id="3.40.850.10:FF:000160">
    <property type="entry name" value="Predicted protein"/>
    <property type="match status" value="1"/>
</dbReference>
<dbReference type="GO" id="GO:0005871">
    <property type="term" value="C:kinesin complex"/>
    <property type="evidence" value="ECO:0000318"/>
    <property type="project" value="GO_Central"/>
</dbReference>
<evidence type="ECO:0000256" key="3">
    <source>
        <dbReference type="ARBA" id="ARBA00023175"/>
    </source>
</evidence>
<dbReference type="InterPro" id="IPR027417">
    <property type="entry name" value="P-loop_NTPase"/>
</dbReference>
<dbReference type="PANTHER" id="PTHR47968">
    <property type="entry name" value="CENTROMERE PROTEIN E"/>
    <property type="match status" value="1"/>
</dbReference>
<keyword evidence="3 4" id="KW-0505">Motor protein</keyword>
<dbReference type="GO" id="GO:0005524">
    <property type="term" value="F:ATP binding"/>
    <property type="evidence" value="ECO:0007669"/>
    <property type="project" value="UniProtKB-UniRule"/>
</dbReference>
<dbReference type="EnsemblPlants" id="Pp3c4_16190V3.1">
    <property type="protein sequence ID" value="Pp3c4_16190V3.1"/>
    <property type="gene ID" value="Pp3c4_16190"/>
</dbReference>
<keyword evidence="1" id="KW-0493">Microtubule</keyword>
<comment type="similarity">
    <text evidence="4">Belongs to the TRAFAC class myosin-kinesin ATPase superfamily. Kinesin family.</text>
</comment>
<evidence type="ECO:0000259" key="5">
    <source>
        <dbReference type="PROSITE" id="PS50067"/>
    </source>
</evidence>